<feature type="transmembrane region" description="Helical" evidence="5">
    <location>
        <begin position="194"/>
        <end position="212"/>
    </location>
</feature>
<feature type="transmembrane region" description="Helical" evidence="5">
    <location>
        <begin position="72"/>
        <end position="91"/>
    </location>
</feature>
<feature type="transmembrane region" description="Helical" evidence="5">
    <location>
        <begin position="12"/>
        <end position="34"/>
    </location>
</feature>
<dbReference type="PANTHER" id="PTHR37422">
    <property type="entry name" value="TEICHURONIC ACID BIOSYNTHESIS PROTEIN TUAE"/>
    <property type="match status" value="1"/>
</dbReference>
<keyword evidence="2 5" id="KW-0812">Transmembrane</keyword>
<evidence type="ECO:0000313" key="8">
    <source>
        <dbReference type="Proteomes" id="UP000704762"/>
    </source>
</evidence>
<keyword evidence="8" id="KW-1185">Reference proteome</keyword>
<feature type="transmembrane region" description="Helical" evidence="5">
    <location>
        <begin position="111"/>
        <end position="128"/>
    </location>
</feature>
<reference evidence="7 8" key="1">
    <citation type="submission" date="2021-01" db="EMBL/GenBank/DDBJ databases">
        <title>Sequencing the genomes of 1000 actinobacteria strains.</title>
        <authorList>
            <person name="Klenk H.-P."/>
        </authorList>
    </citation>
    <scope>NUCLEOTIDE SEQUENCE [LARGE SCALE GENOMIC DNA]</scope>
    <source>
        <strain evidence="7 8">DSM 18662</strain>
    </source>
</reference>
<feature type="transmembrane region" description="Helical" evidence="5">
    <location>
        <begin position="135"/>
        <end position="154"/>
    </location>
</feature>
<protein>
    <submittedName>
        <fullName evidence="7">O-antigen ligase</fullName>
    </submittedName>
</protein>
<dbReference type="GO" id="GO:0016874">
    <property type="term" value="F:ligase activity"/>
    <property type="evidence" value="ECO:0007669"/>
    <property type="project" value="UniProtKB-KW"/>
</dbReference>
<feature type="transmembrane region" description="Helical" evidence="5">
    <location>
        <begin position="242"/>
        <end position="258"/>
    </location>
</feature>
<sequence>MAATSDQLPTGIDATTLLTIYICLLLAIPSAMVVGPLGSAGAPSAIFAIGAFFLWVWFQVRRSSQVVRVARPVRAAALAWLLIMVVVYAHAMSSPLPGDEISPADNGLLKLVGFTGILLIANDGAPTLQRHRAALRRLVIGVGLIAALGLLQYATRQLWVDRLQVPGLTQSTVGGGLIERNGHPRPSGTSTHPIEYGVVLTMVLPIAIAYALKAPSRRWMYRAFLVAIGFAIFLSISRSAMLCAAVALVVLAASWGAAARVRGLIALIAMALVVYLFVPGVLGTVIDLFAGASQDPSIASRTGSYDLAGEFISHSPIVGRGFGTFLPKYWILDNGYLGMLIEGGILGLGGLLVLIVAAAIAARQARRMAVDDFDRALAQALLASIASGAAGLAFFDTFGFPQSAGCFFLLLGLSGALWRLTQGQVVASVVVDSKVPIGLSSDQTAGGETP</sequence>
<dbReference type="InterPro" id="IPR051533">
    <property type="entry name" value="WaaL-like"/>
</dbReference>
<evidence type="ECO:0000256" key="4">
    <source>
        <dbReference type="ARBA" id="ARBA00023136"/>
    </source>
</evidence>
<evidence type="ECO:0000256" key="3">
    <source>
        <dbReference type="ARBA" id="ARBA00022989"/>
    </source>
</evidence>
<feature type="domain" description="O-antigen ligase-related" evidence="6">
    <location>
        <begin position="224"/>
        <end position="350"/>
    </location>
</feature>
<dbReference type="PANTHER" id="PTHR37422:SF13">
    <property type="entry name" value="LIPOPOLYSACCHARIDE BIOSYNTHESIS PROTEIN PA4999-RELATED"/>
    <property type="match status" value="1"/>
</dbReference>
<dbReference type="InterPro" id="IPR007016">
    <property type="entry name" value="O-antigen_ligase-rel_domated"/>
</dbReference>
<organism evidence="7 8">
    <name type="scientific">Microlunatus panaciterrae</name>
    <dbReference type="NCBI Taxonomy" id="400768"/>
    <lineage>
        <taxon>Bacteria</taxon>
        <taxon>Bacillati</taxon>
        <taxon>Actinomycetota</taxon>
        <taxon>Actinomycetes</taxon>
        <taxon>Propionibacteriales</taxon>
        <taxon>Propionibacteriaceae</taxon>
        <taxon>Microlunatus</taxon>
    </lineage>
</organism>
<dbReference type="Pfam" id="PF04932">
    <property type="entry name" value="Wzy_C"/>
    <property type="match status" value="1"/>
</dbReference>
<comment type="subcellular location">
    <subcellularLocation>
        <location evidence="1">Membrane</location>
        <topology evidence="1">Multi-pass membrane protein</topology>
    </subcellularLocation>
</comment>
<dbReference type="EMBL" id="JAFBCF010000001">
    <property type="protein sequence ID" value="MBM7798496.1"/>
    <property type="molecule type" value="Genomic_DNA"/>
</dbReference>
<dbReference type="RefSeq" id="WP_204917026.1">
    <property type="nucleotide sequence ID" value="NZ_BAAAQP010000008.1"/>
</dbReference>
<feature type="transmembrane region" description="Helical" evidence="5">
    <location>
        <begin position="336"/>
        <end position="361"/>
    </location>
</feature>
<evidence type="ECO:0000256" key="5">
    <source>
        <dbReference type="SAM" id="Phobius"/>
    </source>
</evidence>
<evidence type="ECO:0000256" key="1">
    <source>
        <dbReference type="ARBA" id="ARBA00004141"/>
    </source>
</evidence>
<gene>
    <name evidence="7" type="ORF">JOE57_001417</name>
</gene>
<feature type="transmembrane region" description="Helical" evidence="5">
    <location>
        <begin position="219"/>
        <end position="236"/>
    </location>
</feature>
<feature type="transmembrane region" description="Helical" evidence="5">
    <location>
        <begin position="373"/>
        <end position="394"/>
    </location>
</feature>
<accession>A0ABS2RJX7</accession>
<feature type="transmembrane region" description="Helical" evidence="5">
    <location>
        <begin position="265"/>
        <end position="286"/>
    </location>
</feature>
<comment type="caution">
    <text evidence="7">The sequence shown here is derived from an EMBL/GenBank/DDBJ whole genome shotgun (WGS) entry which is preliminary data.</text>
</comment>
<evidence type="ECO:0000313" key="7">
    <source>
        <dbReference type="EMBL" id="MBM7798496.1"/>
    </source>
</evidence>
<proteinExistence type="predicted"/>
<feature type="transmembrane region" description="Helical" evidence="5">
    <location>
        <begin position="40"/>
        <end position="60"/>
    </location>
</feature>
<evidence type="ECO:0000259" key="6">
    <source>
        <dbReference type="Pfam" id="PF04932"/>
    </source>
</evidence>
<name>A0ABS2RJX7_9ACTN</name>
<keyword evidence="3 5" id="KW-1133">Transmembrane helix</keyword>
<feature type="transmembrane region" description="Helical" evidence="5">
    <location>
        <begin position="400"/>
        <end position="418"/>
    </location>
</feature>
<evidence type="ECO:0000256" key="2">
    <source>
        <dbReference type="ARBA" id="ARBA00022692"/>
    </source>
</evidence>
<keyword evidence="4 5" id="KW-0472">Membrane</keyword>
<dbReference type="Proteomes" id="UP000704762">
    <property type="component" value="Unassembled WGS sequence"/>
</dbReference>
<keyword evidence="7" id="KW-0436">Ligase</keyword>